<organism evidence="2 3">
    <name type="scientific">Candidatus Faecousia excrementigallinarum</name>
    <dbReference type="NCBI Taxonomy" id="2840806"/>
    <lineage>
        <taxon>Bacteria</taxon>
        <taxon>Bacillati</taxon>
        <taxon>Bacillota</taxon>
        <taxon>Clostridia</taxon>
        <taxon>Eubacteriales</taxon>
        <taxon>Oscillospiraceae</taxon>
        <taxon>Faecousia</taxon>
    </lineage>
</organism>
<reference evidence="2" key="1">
    <citation type="submission" date="2020-10" db="EMBL/GenBank/DDBJ databases">
        <authorList>
            <person name="Gilroy R."/>
        </authorList>
    </citation>
    <scope>NUCLEOTIDE SEQUENCE</scope>
    <source>
        <strain evidence="2">13361</strain>
    </source>
</reference>
<dbReference type="InterPro" id="IPR012338">
    <property type="entry name" value="Beta-lactam/transpept-like"/>
</dbReference>
<dbReference type="Proteomes" id="UP000886796">
    <property type="component" value="Unassembled WGS sequence"/>
</dbReference>
<dbReference type="InterPro" id="IPR001460">
    <property type="entry name" value="PCN-bd_Tpept"/>
</dbReference>
<proteinExistence type="predicted"/>
<evidence type="ECO:0000313" key="3">
    <source>
        <dbReference type="Proteomes" id="UP000886796"/>
    </source>
</evidence>
<feature type="domain" description="Penicillin-binding protein transpeptidase" evidence="1">
    <location>
        <begin position="146"/>
        <end position="446"/>
    </location>
</feature>
<dbReference type="Gene3D" id="3.40.710.10">
    <property type="entry name" value="DD-peptidase/beta-lactamase superfamily"/>
    <property type="match status" value="1"/>
</dbReference>
<dbReference type="InterPro" id="IPR050515">
    <property type="entry name" value="Beta-lactam/transpept"/>
</dbReference>
<reference evidence="2" key="2">
    <citation type="journal article" date="2021" name="PeerJ">
        <title>Extensive microbial diversity within the chicken gut microbiome revealed by metagenomics and culture.</title>
        <authorList>
            <person name="Gilroy R."/>
            <person name="Ravi A."/>
            <person name="Getino M."/>
            <person name="Pursley I."/>
            <person name="Horton D.L."/>
            <person name="Alikhan N.F."/>
            <person name="Baker D."/>
            <person name="Gharbi K."/>
            <person name="Hall N."/>
            <person name="Watson M."/>
            <person name="Adriaenssens E.M."/>
            <person name="Foster-Nyarko E."/>
            <person name="Jarju S."/>
            <person name="Secka A."/>
            <person name="Antonio M."/>
            <person name="Oren A."/>
            <person name="Chaudhuri R.R."/>
            <person name="La Ragione R."/>
            <person name="Hildebrand F."/>
            <person name="Pallen M.J."/>
        </authorList>
    </citation>
    <scope>NUCLEOTIDE SEQUENCE</scope>
    <source>
        <strain evidence="2">13361</strain>
    </source>
</reference>
<evidence type="ECO:0000313" key="2">
    <source>
        <dbReference type="EMBL" id="HIQ68381.1"/>
    </source>
</evidence>
<sequence>MNRVATRALAVLLLVAVLVGGLGFFLWEYTTQASAWIVFPGSPHVYTGNNIDCGVVTDAKGTLLLDMRQNRTYSEDALLRMGTVHWLGDRHGFVEAPALSHYAAEMAGYSLVNGVYAYGETAGVAKLTLLAEAQKTALEAMGDHKGTVAVYNYKTGQILCAVSTPTYDPDNVPDLEADTTGKYEGMYLNRFTQSVYIPGSIFKVVTLAAALQEIPDLQEQTFTCTGSYEMGVDKITCESAHGTQNVKEAFANSCNCVFAQISQQLGGETLSKYVEEMGITKSQTFDGITTAEGNFQVDNTPVNVAWSAIGQYMDQINPCAFLTYMGAIAAGGAGVEPYLVENITVGNTTTYQASTHRSERIMDAQTAKTMQEFLRNNVETRYGPGNFGSLRVCAKTGTAQVGGDRKSNAMLAGFTTDEDYPFAFIVCVEEGGYGASTCIPIATQVLEACKQAIDKN</sequence>
<dbReference type="GO" id="GO:0008658">
    <property type="term" value="F:penicillin binding"/>
    <property type="evidence" value="ECO:0007669"/>
    <property type="project" value="InterPro"/>
</dbReference>
<dbReference type="EMBL" id="DVFK01000107">
    <property type="protein sequence ID" value="HIQ68381.1"/>
    <property type="molecule type" value="Genomic_DNA"/>
</dbReference>
<dbReference type="Gene3D" id="3.90.1310.10">
    <property type="entry name" value="Penicillin-binding protein 2a (Domain 2)"/>
    <property type="match status" value="1"/>
</dbReference>
<dbReference type="GO" id="GO:0071555">
    <property type="term" value="P:cell wall organization"/>
    <property type="evidence" value="ECO:0007669"/>
    <property type="project" value="TreeGrafter"/>
</dbReference>
<dbReference type="AlphaFoldDB" id="A0A9D0Z326"/>
<accession>A0A9D0Z326</accession>
<gene>
    <name evidence="2" type="ORF">IAB74_07745</name>
</gene>
<dbReference type="PANTHER" id="PTHR30627">
    <property type="entry name" value="PEPTIDOGLYCAN D,D-TRANSPEPTIDASE"/>
    <property type="match status" value="1"/>
</dbReference>
<name>A0A9D0Z326_9FIRM</name>
<evidence type="ECO:0000259" key="1">
    <source>
        <dbReference type="Pfam" id="PF00905"/>
    </source>
</evidence>
<dbReference type="SUPFAM" id="SSF56601">
    <property type="entry name" value="beta-lactamase/transpeptidase-like"/>
    <property type="match status" value="1"/>
</dbReference>
<dbReference type="Pfam" id="PF00905">
    <property type="entry name" value="Transpeptidase"/>
    <property type="match status" value="1"/>
</dbReference>
<dbReference type="GO" id="GO:0071972">
    <property type="term" value="F:peptidoglycan L,D-transpeptidase activity"/>
    <property type="evidence" value="ECO:0007669"/>
    <property type="project" value="TreeGrafter"/>
</dbReference>
<protein>
    <submittedName>
        <fullName evidence="2">Penicillin-binding protein</fullName>
    </submittedName>
</protein>
<dbReference type="PANTHER" id="PTHR30627:SF24">
    <property type="entry name" value="PENICILLIN-BINDING PROTEIN 4B"/>
    <property type="match status" value="1"/>
</dbReference>
<dbReference type="GO" id="GO:0005886">
    <property type="term" value="C:plasma membrane"/>
    <property type="evidence" value="ECO:0007669"/>
    <property type="project" value="TreeGrafter"/>
</dbReference>
<comment type="caution">
    <text evidence="2">The sequence shown here is derived from an EMBL/GenBank/DDBJ whole genome shotgun (WGS) entry which is preliminary data.</text>
</comment>